<name>A0ABR4AV84_9LECA</name>
<keyword evidence="5" id="KW-1185">Reference proteome</keyword>
<dbReference type="Pfam" id="PF11951">
    <property type="entry name" value="Fungal_trans_2"/>
    <property type="match status" value="1"/>
</dbReference>
<dbReference type="Gene3D" id="4.10.240.10">
    <property type="entry name" value="Zn(2)-C6 fungal-type DNA-binding domain"/>
    <property type="match status" value="1"/>
</dbReference>
<dbReference type="SMART" id="SM00066">
    <property type="entry name" value="GAL4"/>
    <property type="match status" value="1"/>
</dbReference>
<feature type="domain" description="Zn(2)-C6 fungal-type" evidence="3">
    <location>
        <begin position="41"/>
        <end position="71"/>
    </location>
</feature>
<protein>
    <recommendedName>
        <fullName evidence="3">Zn(2)-C6 fungal-type domain-containing protein</fullName>
    </recommendedName>
</protein>
<dbReference type="PANTHER" id="PTHR47657">
    <property type="entry name" value="STEROL REGULATORY ELEMENT-BINDING PROTEIN ECM22"/>
    <property type="match status" value="1"/>
</dbReference>
<dbReference type="InterPro" id="IPR036864">
    <property type="entry name" value="Zn2-C6_fun-type_DNA-bd_sf"/>
</dbReference>
<dbReference type="PANTHER" id="PTHR47657:SF14">
    <property type="entry name" value="ZN(2)-C6 FUNGAL-TYPE DOMAIN-CONTAINING PROTEIN"/>
    <property type="match status" value="1"/>
</dbReference>
<comment type="caution">
    <text evidence="4">The sequence shown here is derived from an EMBL/GenBank/DDBJ whole genome shotgun (WGS) entry which is preliminary data.</text>
</comment>
<dbReference type="PROSITE" id="PS50048">
    <property type="entry name" value="ZN2_CY6_FUNGAL_2"/>
    <property type="match status" value="1"/>
</dbReference>
<proteinExistence type="predicted"/>
<gene>
    <name evidence="4" type="ORF">ABVK25_010922</name>
</gene>
<organism evidence="4 5">
    <name type="scientific">Lepraria finkii</name>
    <dbReference type="NCBI Taxonomy" id="1340010"/>
    <lineage>
        <taxon>Eukaryota</taxon>
        <taxon>Fungi</taxon>
        <taxon>Dikarya</taxon>
        <taxon>Ascomycota</taxon>
        <taxon>Pezizomycotina</taxon>
        <taxon>Lecanoromycetes</taxon>
        <taxon>OSLEUM clade</taxon>
        <taxon>Lecanoromycetidae</taxon>
        <taxon>Lecanorales</taxon>
        <taxon>Lecanorineae</taxon>
        <taxon>Stereocaulaceae</taxon>
        <taxon>Lepraria</taxon>
    </lineage>
</organism>
<evidence type="ECO:0000313" key="4">
    <source>
        <dbReference type="EMBL" id="KAL2048797.1"/>
    </source>
</evidence>
<dbReference type="Proteomes" id="UP001590951">
    <property type="component" value="Unassembled WGS sequence"/>
</dbReference>
<dbReference type="Pfam" id="PF00172">
    <property type="entry name" value="Zn_clus"/>
    <property type="match status" value="1"/>
</dbReference>
<reference evidence="4 5" key="1">
    <citation type="submission" date="2024-09" db="EMBL/GenBank/DDBJ databases">
        <title>Rethinking Asexuality: The Enigmatic Case of Functional Sexual Genes in Lepraria (Stereocaulaceae).</title>
        <authorList>
            <person name="Doellman M."/>
            <person name="Sun Y."/>
            <person name="Barcenas-Pena A."/>
            <person name="Lumbsch H.T."/>
            <person name="Grewe F."/>
        </authorList>
    </citation>
    <scope>NUCLEOTIDE SEQUENCE [LARGE SCALE GENOMIC DNA]</scope>
    <source>
        <strain evidence="4 5">Grewe 0041</strain>
    </source>
</reference>
<sequence length="425" mass="48724">MSNTHLHVPEFSGDGAAERPIRVSKSPKVAPRLGHKKSRTGCQQCRARRIKCNEVHPICGSCKRYQVPCIYDRRSPSKAAGSRQPDKTRDSSIRSSPKYDIKASSATVRDFPESRERRLLELRLLHHYATRTSMSFSASPEPAAKEIWSVVCPKVALKHDALLYSIYAISALHMTRTEPFDPDIMDAHQKYFELGLQEHNRDIDNLSKDNADATCLTTNLIRVIAFAVLHERPLYPYTPPTQWVQMTRGASDVHRAAWKWIEDDETSISVRLISRLPILTKPETLYTESSRQDLLHLLRRSQTDTKNEFWSSDIQETYASTISVIGSVLIAISAHESRADIFRRLILFPMLIPKPFIDLVMEDRPRALVILAHFFALLAKFNDMWWTGDTGEREIRGIRTVLSDEWLELMNWSLRDMEGKIALLE</sequence>
<dbReference type="PROSITE" id="PS00463">
    <property type="entry name" value="ZN2_CY6_FUNGAL_1"/>
    <property type="match status" value="1"/>
</dbReference>
<feature type="region of interest" description="Disordered" evidence="2">
    <location>
        <begin position="75"/>
        <end position="107"/>
    </location>
</feature>
<feature type="compositionally biased region" description="Basic and acidic residues" evidence="2">
    <location>
        <begin position="84"/>
        <end position="101"/>
    </location>
</feature>
<evidence type="ECO:0000256" key="2">
    <source>
        <dbReference type="SAM" id="MobiDB-lite"/>
    </source>
</evidence>
<dbReference type="EMBL" id="JBHFEH010000079">
    <property type="protein sequence ID" value="KAL2048797.1"/>
    <property type="molecule type" value="Genomic_DNA"/>
</dbReference>
<evidence type="ECO:0000256" key="1">
    <source>
        <dbReference type="ARBA" id="ARBA00023242"/>
    </source>
</evidence>
<keyword evidence="1" id="KW-0539">Nucleus</keyword>
<dbReference type="InterPro" id="IPR052400">
    <property type="entry name" value="Zn2-C6_fungal_TF"/>
</dbReference>
<evidence type="ECO:0000259" key="3">
    <source>
        <dbReference type="PROSITE" id="PS50048"/>
    </source>
</evidence>
<feature type="region of interest" description="Disordered" evidence="2">
    <location>
        <begin position="1"/>
        <end position="40"/>
    </location>
</feature>
<dbReference type="InterPro" id="IPR001138">
    <property type="entry name" value="Zn2Cys6_DnaBD"/>
</dbReference>
<dbReference type="InterPro" id="IPR021858">
    <property type="entry name" value="Fun_TF"/>
</dbReference>
<evidence type="ECO:0000313" key="5">
    <source>
        <dbReference type="Proteomes" id="UP001590951"/>
    </source>
</evidence>
<accession>A0ABR4AV84</accession>
<dbReference type="CDD" id="cd00067">
    <property type="entry name" value="GAL4"/>
    <property type="match status" value="1"/>
</dbReference>
<dbReference type="SUPFAM" id="SSF57701">
    <property type="entry name" value="Zn2/Cys6 DNA-binding domain"/>
    <property type="match status" value="1"/>
</dbReference>